<evidence type="ECO:0000313" key="1">
    <source>
        <dbReference type="EMBL" id="GBA80559.1"/>
    </source>
</evidence>
<proteinExistence type="predicted"/>
<dbReference type="Proteomes" id="UP000250714">
    <property type="component" value="Unassembled WGS sequence"/>
</dbReference>
<dbReference type="EMBL" id="BEXG01000001">
    <property type="protein sequence ID" value="GBA80559.1"/>
    <property type="molecule type" value="Genomic_DNA"/>
</dbReference>
<organism evidence="1 2">
    <name type="scientific">Lactobacillus paragasseri</name>
    <dbReference type="NCBI Taxonomy" id="2107999"/>
    <lineage>
        <taxon>Bacteria</taxon>
        <taxon>Bacillati</taxon>
        <taxon>Bacillota</taxon>
        <taxon>Bacilli</taxon>
        <taxon>Lactobacillales</taxon>
        <taxon>Lactobacillaceae</taxon>
        <taxon>Lactobacillus</taxon>
    </lineage>
</organism>
<sequence>MLLLPQAAKVKATPESKVNVLINLPFFIKFSSNNIGQVDIFNFSTEKIFNKSQKRSSNLTTF</sequence>
<name>A0ABQ0N1E8_9LACO</name>
<reference evidence="1 2" key="1">
    <citation type="journal article" date="2018" name="Int. J. Syst. Evol. Microbiol.">
        <title>Lactobacillus paragasseri sp. nov., a sister taxon of Lactobacillus gasseri, based on whole-genome sequence analyses.</title>
        <authorList>
            <person name="Tanizawa Y."/>
            <person name="Tada I."/>
            <person name="Kobayashi H."/>
            <person name="Endo A."/>
            <person name="Maeno S."/>
            <person name="Toyoda A."/>
            <person name="Arita M."/>
            <person name="Nakamura Y."/>
            <person name="Sakamoto M."/>
            <person name="Ohkuma M."/>
            <person name="Tohno M."/>
        </authorList>
    </citation>
    <scope>NUCLEOTIDE SEQUENCE [LARGE SCALE GENOMIC DNA]</scope>
    <source>
        <strain evidence="1 2">JCM 1130</strain>
    </source>
</reference>
<protein>
    <submittedName>
        <fullName evidence="1">Uncharacterized protein</fullName>
    </submittedName>
</protein>
<accession>A0ABQ0N1E8</accession>
<keyword evidence="2" id="KW-1185">Reference proteome</keyword>
<evidence type="ECO:0000313" key="2">
    <source>
        <dbReference type="Proteomes" id="UP000250714"/>
    </source>
</evidence>
<comment type="caution">
    <text evidence="1">The sequence shown here is derived from an EMBL/GenBank/DDBJ whole genome shotgun (WGS) entry which is preliminary data.</text>
</comment>
<gene>
    <name evidence="1" type="ORF">LJCM1130_03500</name>
</gene>